<dbReference type="PANTHER" id="PTHR13284">
    <property type="entry name" value="GH01354P"/>
    <property type="match status" value="1"/>
</dbReference>
<dbReference type="PANTHER" id="PTHR13284:SF9">
    <property type="entry name" value="SELENOCYSTEINE INSERTION SEQUENCE-BINDING PROTEIN 2"/>
    <property type="match status" value="1"/>
</dbReference>
<feature type="region of interest" description="Disordered" evidence="1">
    <location>
        <begin position="339"/>
        <end position="368"/>
    </location>
</feature>
<gene>
    <name evidence="3" type="primary">LOC105907540</name>
</gene>
<feature type="compositionally biased region" description="Polar residues" evidence="1">
    <location>
        <begin position="236"/>
        <end position="248"/>
    </location>
</feature>
<dbReference type="GO" id="GO:0035368">
    <property type="term" value="F:selenocysteine insertion sequence binding"/>
    <property type="evidence" value="ECO:0007669"/>
    <property type="project" value="InterPro"/>
</dbReference>
<name>A0A6P8FQV1_CLUHA</name>
<evidence type="ECO:0000313" key="3">
    <source>
        <dbReference type="RefSeq" id="XP_031425925.1"/>
    </source>
</evidence>
<feature type="compositionally biased region" description="Basic residues" evidence="1">
    <location>
        <begin position="358"/>
        <end position="368"/>
    </location>
</feature>
<keyword evidence="2" id="KW-1185">Reference proteome</keyword>
<feature type="compositionally biased region" description="Basic and acidic residues" evidence="1">
    <location>
        <begin position="1"/>
        <end position="21"/>
    </location>
</feature>
<feature type="compositionally biased region" description="Polar residues" evidence="1">
    <location>
        <begin position="71"/>
        <end position="85"/>
    </location>
</feature>
<accession>A0A6P8FQV1</accession>
<proteinExistence type="predicted"/>
<feature type="compositionally biased region" description="Basic residues" evidence="1">
    <location>
        <begin position="166"/>
        <end position="178"/>
    </location>
</feature>
<dbReference type="KEGG" id="char:105907540"/>
<dbReference type="RefSeq" id="XP_031425925.1">
    <property type="nucleotide sequence ID" value="XM_031570065.2"/>
</dbReference>
<feature type="region of interest" description="Disordered" evidence="1">
    <location>
        <begin position="230"/>
        <end position="280"/>
    </location>
</feature>
<feature type="compositionally biased region" description="Polar residues" evidence="1">
    <location>
        <begin position="141"/>
        <end position="164"/>
    </location>
</feature>
<dbReference type="OrthoDB" id="263617at2759"/>
<dbReference type="Proteomes" id="UP000515152">
    <property type="component" value="Chromosome 7"/>
</dbReference>
<feature type="region of interest" description="Disordered" evidence="1">
    <location>
        <begin position="1"/>
        <end position="95"/>
    </location>
</feature>
<dbReference type="GO" id="GO:0005739">
    <property type="term" value="C:mitochondrion"/>
    <property type="evidence" value="ECO:0007669"/>
    <property type="project" value="TreeGrafter"/>
</dbReference>
<evidence type="ECO:0000256" key="1">
    <source>
        <dbReference type="SAM" id="MobiDB-lite"/>
    </source>
</evidence>
<evidence type="ECO:0000313" key="2">
    <source>
        <dbReference type="Proteomes" id="UP000515152"/>
    </source>
</evidence>
<sequence>METALHHSEREKTFKKSLDPKRRGKQGTRSNSVSSRQHTVVPGNVTTFEVNLSDFPELGNGIPSGPYEPQARNSPSVPQATPSVNHSKRKVSNSKAAYEVTVKHLDCEGWQPVQQEKGMLEDASHQQTSWANVASLPPKKTSLNSPAMPSASTESMDNTSQQTKAILKRKKKRQKKKITPLTSEDADMEKVDVFIIKEPPKFEDEEEFPELVLSPIYLRKVQRDLKTKPDEAEYNGLSQKDVTAQQSEVKVDTRQPGLVQQKGQGQKAEKTSGRKSKVPVQLDLGNMLAALELRQQSQKGKPEQKPVTLSVGGALPVAHREAPHPKKPLWAQDKIAHNPLDSTCPLVKKGKQREVPKAKKPTPLKKVR</sequence>
<feature type="compositionally biased region" description="Polar residues" evidence="1">
    <location>
        <begin position="27"/>
        <end position="50"/>
    </location>
</feature>
<organism evidence="2 3">
    <name type="scientific">Clupea harengus</name>
    <name type="common">Atlantic herring</name>
    <dbReference type="NCBI Taxonomy" id="7950"/>
    <lineage>
        <taxon>Eukaryota</taxon>
        <taxon>Metazoa</taxon>
        <taxon>Chordata</taxon>
        <taxon>Craniata</taxon>
        <taxon>Vertebrata</taxon>
        <taxon>Euteleostomi</taxon>
        <taxon>Actinopterygii</taxon>
        <taxon>Neopterygii</taxon>
        <taxon>Teleostei</taxon>
        <taxon>Clupei</taxon>
        <taxon>Clupeiformes</taxon>
        <taxon>Clupeoidei</taxon>
        <taxon>Clupeidae</taxon>
        <taxon>Clupea</taxon>
    </lineage>
</organism>
<dbReference type="GeneID" id="105907540"/>
<feature type="region of interest" description="Disordered" evidence="1">
    <location>
        <begin position="135"/>
        <end position="183"/>
    </location>
</feature>
<dbReference type="AlphaFoldDB" id="A0A6P8FQV1"/>
<protein>
    <submittedName>
        <fullName evidence="3">Selenocysteine insertion sequence-binding protein 2</fullName>
    </submittedName>
</protein>
<dbReference type="GO" id="GO:1990904">
    <property type="term" value="C:ribonucleoprotein complex"/>
    <property type="evidence" value="ECO:0007669"/>
    <property type="project" value="TreeGrafter"/>
</dbReference>
<dbReference type="GO" id="GO:0043021">
    <property type="term" value="F:ribonucleoprotein complex binding"/>
    <property type="evidence" value="ECO:0007669"/>
    <property type="project" value="TreeGrafter"/>
</dbReference>
<reference evidence="3" key="1">
    <citation type="submission" date="2025-08" db="UniProtKB">
        <authorList>
            <consortium name="RefSeq"/>
        </authorList>
    </citation>
    <scope>IDENTIFICATION</scope>
</reference>
<dbReference type="GO" id="GO:0001514">
    <property type="term" value="P:selenocysteine incorporation"/>
    <property type="evidence" value="ECO:0007669"/>
    <property type="project" value="TreeGrafter"/>
</dbReference>
<dbReference type="InterPro" id="IPR040051">
    <property type="entry name" value="SECISBP2"/>
</dbReference>
<dbReference type="GO" id="GO:0003730">
    <property type="term" value="F:mRNA 3'-UTR binding"/>
    <property type="evidence" value="ECO:0007669"/>
    <property type="project" value="TreeGrafter"/>
</dbReference>